<dbReference type="SUPFAM" id="SSF53474">
    <property type="entry name" value="alpha/beta-Hydrolases"/>
    <property type="match status" value="1"/>
</dbReference>
<dbReference type="Proteomes" id="UP000502533">
    <property type="component" value="Chromosome"/>
</dbReference>
<evidence type="ECO:0000313" key="2">
    <source>
        <dbReference type="Proteomes" id="UP000502533"/>
    </source>
</evidence>
<dbReference type="Gene3D" id="3.40.50.1820">
    <property type="entry name" value="alpha/beta hydrolase"/>
    <property type="match status" value="1"/>
</dbReference>
<proteinExistence type="predicted"/>
<dbReference type="PANTHER" id="PTHR46118">
    <property type="entry name" value="PROTEIN ABHD11"/>
    <property type="match status" value="1"/>
</dbReference>
<evidence type="ECO:0000313" key="1">
    <source>
        <dbReference type="EMBL" id="QIP35073.1"/>
    </source>
</evidence>
<dbReference type="EMBL" id="CP050139">
    <property type="protein sequence ID" value="QIP35073.1"/>
    <property type="molecule type" value="Genomic_DNA"/>
</dbReference>
<dbReference type="Pfam" id="PF00561">
    <property type="entry name" value="Abhydrolase_1"/>
    <property type="match status" value="1"/>
</dbReference>
<dbReference type="PRINTS" id="PR00111">
    <property type="entry name" value="ABHYDROLASE"/>
</dbReference>
<reference evidence="1 2" key="1">
    <citation type="submission" date="2020-03" db="EMBL/GenBank/DDBJ databases">
        <title>Isolation of cellulose-producing strains, genome characterization and application of the synthesized cellulose films as an economical and sustainable material for piezoelectric sensor construction.</title>
        <authorList>
            <person name="Mangayil R.K."/>
        </authorList>
    </citation>
    <scope>NUCLEOTIDE SEQUENCE [LARGE SCALE GENOMIC DNA]</scope>
    <source>
        <strain evidence="1 2">ENS 9a1a</strain>
    </source>
</reference>
<keyword evidence="1" id="KW-0378">Hydrolase</keyword>
<dbReference type="InterPro" id="IPR029058">
    <property type="entry name" value="AB_hydrolase_fold"/>
</dbReference>
<keyword evidence="2" id="KW-1185">Reference proteome</keyword>
<dbReference type="AlphaFoldDB" id="A0A181C9H6"/>
<organism evidence="1 2">
    <name type="scientific">Komagataeibacter rhaeticus</name>
    <dbReference type="NCBI Taxonomy" id="215221"/>
    <lineage>
        <taxon>Bacteria</taxon>
        <taxon>Pseudomonadati</taxon>
        <taxon>Pseudomonadota</taxon>
        <taxon>Alphaproteobacteria</taxon>
        <taxon>Acetobacterales</taxon>
        <taxon>Acetobacteraceae</taxon>
        <taxon>Komagataeibacter</taxon>
    </lineage>
</organism>
<dbReference type="GeneID" id="85021684"/>
<dbReference type="RefSeq" id="WP_007398052.1">
    <property type="nucleotide sequence ID" value="NZ_CALMTF010000080.1"/>
</dbReference>
<dbReference type="InterPro" id="IPR000073">
    <property type="entry name" value="AB_hydrolase_1"/>
</dbReference>
<dbReference type="GO" id="GO:0052689">
    <property type="term" value="F:carboxylic ester hydrolase activity"/>
    <property type="evidence" value="ECO:0007669"/>
    <property type="project" value="TreeGrafter"/>
</dbReference>
<name>A0A181C9H6_9PROT</name>
<sequence>MLLNTIELGPDNGDLSRPPVVFLHGLFGQARNFGFFQRRMAGTRRTLALDLRNHGKSPHGMMDYPTMAMDVHETLVAHAALPAMVIGHSMGGKTAMMLALEHPRDVRCLVVADIAPGEGGFAQSRQLAHDLEALPLPAYLDRAGAEAWLGQVIADRPVRDLMLMNLELGENPRWRIGLQQIAASMPAIIGWPAIAPGVHYEGPTLFIAGGHSRYIQPANYPVMRQLFPHYRLDVIRDAGHWVHVQDPAAFLALIQAFASADHGGTR</sequence>
<dbReference type="PANTHER" id="PTHR46118:SF4">
    <property type="entry name" value="PROTEIN ABHD11"/>
    <property type="match status" value="1"/>
</dbReference>
<protein>
    <submittedName>
        <fullName evidence="1">Alpha/beta fold hydrolase</fullName>
    </submittedName>
</protein>
<accession>A0A181C9H6</accession>
<dbReference type="KEGG" id="kre:GWK63_05925"/>
<gene>
    <name evidence="1" type="ORF">GWK63_05925</name>
</gene>